<dbReference type="Proteomes" id="UP001208570">
    <property type="component" value="Unassembled WGS sequence"/>
</dbReference>
<accession>A0AAD9NHU4</accession>
<evidence type="ECO:0008006" key="3">
    <source>
        <dbReference type="Google" id="ProtNLM"/>
    </source>
</evidence>
<reference evidence="1" key="1">
    <citation type="journal article" date="2023" name="Mol. Biol. Evol.">
        <title>Third-Generation Sequencing Reveals the Adaptive Role of the Epigenome in Three Deep-Sea Polychaetes.</title>
        <authorList>
            <person name="Perez M."/>
            <person name="Aroh O."/>
            <person name="Sun Y."/>
            <person name="Lan Y."/>
            <person name="Juniper S.K."/>
            <person name="Young C.R."/>
            <person name="Angers B."/>
            <person name="Qian P.Y."/>
        </authorList>
    </citation>
    <scope>NUCLEOTIDE SEQUENCE</scope>
    <source>
        <strain evidence="1">P08H-3</strain>
    </source>
</reference>
<sequence>MSKLWYTVTLMLSLLCLISTFYFGTFFNYRSTSPVDTTSGYQSDASDAPCTFAIFRQAYKHQGYFPRGGRWLLTKGPPHYQPEICKFRFPRVDKRFVLRCLSNANISGMLTSGDSTGGRYSQALVKTSQLSFRRVRSEKSKGGGFYPDEKYFSSQLPPHVAKLLRTKGRFCHGCSCFLQSTKLTVSNKTYTFNIEHIAHTMILDHTLDIVYPIGEEGLRVPDNVWVTTAQELIFRYYLQDRYPDVFIVFLPFAHVKRHLLLHRLQMELKYFKSLIEEYIPRTTKVIYMPAYGEFEEARKSREWKNRLFENMLATEKIDKMNHVLYDVLESDLLDPKGRVYGFLDLIEASKDRKGWSTDGVHMAPVWYESVMSMFWETYCNSVLLNEF</sequence>
<protein>
    <recommendedName>
        <fullName evidence="3">SGNH domain-containing protein</fullName>
    </recommendedName>
</protein>
<dbReference type="AlphaFoldDB" id="A0AAD9NHU4"/>
<keyword evidence="2" id="KW-1185">Reference proteome</keyword>
<evidence type="ECO:0000313" key="2">
    <source>
        <dbReference type="Proteomes" id="UP001208570"/>
    </source>
</evidence>
<proteinExistence type="predicted"/>
<organism evidence="1 2">
    <name type="scientific">Paralvinella palmiformis</name>
    <dbReference type="NCBI Taxonomy" id="53620"/>
    <lineage>
        <taxon>Eukaryota</taxon>
        <taxon>Metazoa</taxon>
        <taxon>Spiralia</taxon>
        <taxon>Lophotrochozoa</taxon>
        <taxon>Annelida</taxon>
        <taxon>Polychaeta</taxon>
        <taxon>Sedentaria</taxon>
        <taxon>Canalipalpata</taxon>
        <taxon>Terebellida</taxon>
        <taxon>Terebelliformia</taxon>
        <taxon>Alvinellidae</taxon>
        <taxon>Paralvinella</taxon>
    </lineage>
</organism>
<gene>
    <name evidence="1" type="ORF">LSH36_14g12077</name>
</gene>
<dbReference type="EMBL" id="JAODUP010000014">
    <property type="protein sequence ID" value="KAK2168821.1"/>
    <property type="molecule type" value="Genomic_DNA"/>
</dbReference>
<evidence type="ECO:0000313" key="1">
    <source>
        <dbReference type="EMBL" id="KAK2168821.1"/>
    </source>
</evidence>
<comment type="caution">
    <text evidence="1">The sequence shown here is derived from an EMBL/GenBank/DDBJ whole genome shotgun (WGS) entry which is preliminary data.</text>
</comment>
<name>A0AAD9NHU4_9ANNE</name>